<keyword evidence="2" id="KW-0677">Repeat</keyword>
<sequence>MKAAFLFPSLLAATQFLVSANAAEPDSAAARDAEIIKRYDTNKDGKLDEAEVAAVKETMLMESQENKEARRERLQERQKSWLEEFDTNKDGKLDEAEKAAMDTTMRARTEKRPQLLKRLDTDGDGKLSDAEWIAGREKIRTRIEEAKGKDKK</sequence>
<dbReference type="GO" id="GO:0005509">
    <property type="term" value="F:calcium ion binding"/>
    <property type="evidence" value="ECO:0007669"/>
    <property type="project" value="InterPro"/>
</dbReference>
<dbReference type="SUPFAM" id="SSF47473">
    <property type="entry name" value="EF-hand"/>
    <property type="match status" value="1"/>
</dbReference>
<dbReference type="InterPro" id="IPR018247">
    <property type="entry name" value="EF_Hand_1_Ca_BS"/>
</dbReference>
<keyword evidence="3" id="KW-0732">Signal</keyword>
<feature type="signal peptide" evidence="3">
    <location>
        <begin position="1"/>
        <end position="22"/>
    </location>
</feature>
<gene>
    <name evidence="5" type="ORF">FPL22_10825</name>
</gene>
<evidence type="ECO:0000256" key="2">
    <source>
        <dbReference type="ARBA" id="ARBA00022737"/>
    </source>
</evidence>
<reference evidence="5 6" key="1">
    <citation type="submission" date="2019-07" db="EMBL/GenBank/DDBJ databases">
        <title>Description of 53C-WASEF.</title>
        <authorList>
            <person name="Pitt A."/>
            <person name="Hahn M.W."/>
        </authorList>
    </citation>
    <scope>NUCLEOTIDE SEQUENCE [LARGE SCALE GENOMIC DNA]</scope>
    <source>
        <strain evidence="5 6">53C-WASEF</strain>
    </source>
</reference>
<dbReference type="PROSITE" id="PS00018">
    <property type="entry name" value="EF_HAND_1"/>
    <property type="match status" value="2"/>
</dbReference>
<dbReference type="PANTHER" id="PTHR10827">
    <property type="entry name" value="RETICULOCALBIN"/>
    <property type="match status" value="1"/>
</dbReference>
<comment type="caution">
    <text evidence="5">The sequence shown here is derived from an EMBL/GenBank/DDBJ whole genome shotgun (WGS) entry which is preliminary data.</text>
</comment>
<evidence type="ECO:0000313" key="6">
    <source>
        <dbReference type="Proteomes" id="UP000315648"/>
    </source>
</evidence>
<dbReference type="PANTHER" id="PTHR10827:SF98">
    <property type="entry name" value="45 KDA CALCIUM-BINDING PROTEIN"/>
    <property type="match status" value="1"/>
</dbReference>
<dbReference type="RefSeq" id="WP_144353947.1">
    <property type="nucleotide sequence ID" value="NZ_CBCRVV010000029.1"/>
</dbReference>
<keyword evidence="6" id="KW-1185">Reference proteome</keyword>
<dbReference type="Pfam" id="PF13499">
    <property type="entry name" value="EF-hand_7"/>
    <property type="match status" value="1"/>
</dbReference>
<dbReference type="EMBL" id="VMBG01000002">
    <property type="protein sequence ID" value="TSJ77526.1"/>
    <property type="molecule type" value="Genomic_DNA"/>
</dbReference>
<dbReference type="InterPro" id="IPR002048">
    <property type="entry name" value="EF_hand_dom"/>
</dbReference>
<dbReference type="Proteomes" id="UP000315648">
    <property type="component" value="Unassembled WGS sequence"/>
</dbReference>
<protein>
    <recommendedName>
        <fullName evidence="4">EF-hand domain-containing protein</fullName>
    </recommendedName>
</protein>
<accession>A0A556QLK0</accession>
<dbReference type="Gene3D" id="1.10.238.10">
    <property type="entry name" value="EF-hand"/>
    <property type="match status" value="2"/>
</dbReference>
<evidence type="ECO:0000256" key="3">
    <source>
        <dbReference type="SAM" id="SignalP"/>
    </source>
</evidence>
<proteinExistence type="predicted"/>
<evidence type="ECO:0000259" key="4">
    <source>
        <dbReference type="PROSITE" id="PS50222"/>
    </source>
</evidence>
<feature type="chain" id="PRO_5021984800" description="EF-hand domain-containing protein" evidence="3">
    <location>
        <begin position="23"/>
        <end position="152"/>
    </location>
</feature>
<feature type="domain" description="EF-hand" evidence="4">
    <location>
        <begin position="27"/>
        <end position="62"/>
    </location>
</feature>
<dbReference type="PROSITE" id="PS50222">
    <property type="entry name" value="EF_HAND_2"/>
    <property type="match status" value="1"/>
</dbReference>
<keyword evidence="1" id="KW-0479">Metal-binding</keyword>
<dbReference type="Pfam" id="PF13202">
    <property type="entry name" value="EF-hand_5"/>
    <property type="match status" value="1"/>
</dbReference>
<evidence type="ECO:0000256" key="1">
    <source>
        <dbReference type="ARBA" id="ARBA00022723"/>
    </source>
</evidence>
<dbReference type="OrthoDB" id="199766at2"/>
<dbReference type="InterPro" id="IPR011992">
    <property type="entry name" value="EF-hand-dom_pair"/>
</dbReference>
<evidence type="ECO:0000313" key="5">
    <source>
        <dbReference type="EMBL" id="TSJ77526.1"/>
    </source>
</evidence>
<name>A0A556QLK0_9BACT</name>
<dbReference type="AlphaFoldDB" id="A0A556QLK0"/>
<organism evidence="5 6">
    <name type="scientific">Rariglobus hedericola</name>
    <dbReference type="NCBI Taxonomy" id="2597822"/>
    <lineage>
        <taxon>Bacteria</taxon>
        <taxon>Pseudomonadati</taxon>
        <taxon>Verrucomicrobiota</taxon>
        <taxon>Opitutia</taxon>
        <taxon>Opitutales</taxon>
        <taxon>Opitutaceae</taxon>
        <taxon>Rariglobus</taxon>
    </lineage>
</organism>